<evidence type="ECO:0000256" key="7">
    <source>
        <dbReference type="ARBA" id="ARBA00022989"/>
    </source>
</evidence>
<accession>A0A9P4IJ56</accession>
<dbReference type="OrthoDB" id="3945418at2759"/>
<keyword evidence="8 13" id="KW-0560">Oxidoreductase</keyword>
<dbReference type="GO" id="GO:0005506">
    <property type="term" value="F:iron ion binding"/>
    <property type="evidence" value="ECO:0007669"/>
    <property type="project" value="InterPro"/>
</dbReference>
<dbReference type="PANTHER" id="PTHR24305:SF157">
    <property type="entry name" value="N-ACETYLTRYPTOPHAN 6-HYDROXYLASE IVOC-RELATED"/>
    <property type="match status" value="1"/>
</dbReference>
<evidence type="ECO:0000256" key="11">
    <source>
        <dbReference type="ARBA" id="ARBA00023136"/>
    </source>
</evidence>
<dbReference type="InterPro" id="IPR050121">
    <property type="entry name" value="Cytochrome_P450_monoxygenase"/>
</dbReference>
<evidence type="ECO:0000256" key="13">
    <source>
        <dbReference type="RuleBase" id="RU000461"/>
    </source>
</evidence>
<keyword evidence="4 12" id="KW-0349">Heme</keyword>
<dbReference type="GO" id="GO:0020037">
    <property type="term" value="F:heme binding"/>
    <property type="evidence" value="ECO:0007669"/>
    <property type="project" value="InterPro"/>
</dbReference>
<dbReference type="PRINTS" id="PR00385">
    <property type="entry name" value="P450"/>
</dbReference>
<keyword evidence="5 14" id="KW-0812">Transmembrane</keyword>
<dbReference type="CDD" id="cd11062">
    <property type="entry name" value="CYP58-like"/>
    <property type="match status" value="1"/>
</dbReference>
<dbReference type="InterPro" id="IPR017972">
    <property type="entry name" value="Cyt_P450_CS"/>
</dbReference>
<keyword evidence="6 12" id="KW-0479">Metal-binding</keyword>
<evidence type="ECO:0000256" key="1">
    <source>
        <dbReference type="ARBA" id="ARBA00001971"/>
    </source>
</evidence>
<dbReference type="Pfam" id="PF00067">
    <property type="entry name" value="p450"/>
    <property type="match status" value="1"/>
</dbReference>
<comment type="cofactor">
    <cofactor evidence="1 12">
        <name>heme</name>
        <dbReference type="ChEBI" id="CHEBI:30413"/>
    </cofactor>
</comment>
<evidence type="ECO:0000256" key="5">
    <source>
        <dbReference type="ARBA" id="ARBA00022692"/>
    </source>
</evidence>
<evidence type="ECO:0000256" key="10">
    <source>
        <dbReference type="ARBA" id="ARBA00023033"/>
    </source>
</evidence>
<evidence type="ECO:0000256" key="3">
    <source>
        <dbReference type="ARBA" id="ARBA00010617"/>
    </source>
</evidence>
<dbReference type="Gene3D" id="1.10.630.10">
    <property type="entry name" value="Cytochrome P450"/>
    <property type="match status" value="1"/>
</dbReference>
<proteinExistence type="inferred from homology"/>
<name>A0A9P4IJ56_9PEZI</name>
<dbReference type="EMBL" id="ML978124">
    <property type="protein sequence ID" value="KAF2100215.1"/>
    <property type="molecule type" value="Genomic_DNA"/>
</dbReference>
<dbReference type="GO" id="GO:0004497">
    <property type="term" value="F:monooxygenase activity"/>
    <property type="evidence" value="ECO:0007669"/>
    <property type="project" value="UniProtKB-KW"/>
</dbReference>
<protein>
    <submittedName>
        <fullName evidence="15">Cytochrome P450</fullName>
    </submittedName>
</protein>
<feature type="transmembrane region" description="Helical" evidence="14">
    <location>
        <begin position="6"/>
        <end position="25"/>
    </location>
</feature>
<dbReference type="SUPFAM" id="SSF48264">
    <property type="entry name" value="Cytochrome P450"/>
    <property type="match status" value="1"/>
</dbReference>
<keyword evidence="9 12" id="KW-0408">Iron</keyword>
<sequence>MGVSILNVLLLIPVFVALIAYRLIFHPLAKFPGPKLAAATQWYEFYWDVVHHGKLVFKLRELHQKYGPIVRISPRELHIQDSEFYDELYAPKNRKPDKDTEWVKFSMPGSIFSTAPHELHRIRRAPLNPFFSKRSVAQLESLIAEKIEKLRNRFERASDTGEVILLDAAFMALTTDVISDYAFAHEWNYLDEPDFNRQWLQTIRGVFQSGQLGRHFPWMQDFMQQLPRSWVKILVPPLYYILEWREQVKREIAKVFESKDDEMKPSRRTIFHELKTSDLLPQELTLQRVADEATIIVGAGAETTARTLMLLMFNLFTHEDILRKLRDELSNEETHRTKSGSDGTILTHLEQLPYLSAVIQEGLRLSYGVTTRLPRVVNEPLQYREWTIPPHTPVSMEPVSVLIDPKIFPQPHAFKPERWLGEQRLDRYQVAFSKGSRQCIGINLAYAELYLTVNALVSQFDLKLYDTSYEDIRMEHDFFTAAPKLNSKGVRVTVRMVA</sequence>
<dbReference type="PROSITE" id="PS00086">
    <property type="entry name" value="CYTOCHROME_P450"/>
    <property type="match status" value="1"/>
</dbReference>
<keyword evidence="11 14" id="KW-0472">Membrane</keyword>
<feature type="binding site" description="axial binding residue" evidence="12">
    <location>
        <position position="439"/>
    </location>
    <ligand>
        <name>heme</name>
        <dbReference type="ChEBI" id="CHEBI:30413"/>
    </ligand>
    <ligandPart>
        <name>Fe</name>
        <dbReference type="ChEBI" id="CHEBI:18248"/>
    </ligandPart>
</feature>
<evidence type="ECO:0000256" key="2">
    <source>
        <dbReference type="ARBA" id="ARBA00004167"/>
    </source>
</evidence>
<evidence type="ECO:0000256" key="12">
    <source>
        <dbReference type="PIRSR" id="PIRSR602401-1"/>
    </source>
</evidence>
<keyword evidence="16" id="KW-1185">Reference proteome</keyword>
<keyword evidence="7 14" id="KW-1133">Transmembrane helix</keyword>
<comment type="caution">
    <text evidence="15">The sequence shown here is derived from an EMBL/GenBank/DDBJ whole genome shotgun (WGS) entry which is preliminary data.</text>
</comment>
<evidence type="ECO:0000313" key="15">
    <source>
        <dbReference type="EMBL" id="KAF2100215.1"/>
    </source>
</evidence>
<comment type="subcellular location">
    <subcellularLocation>
        <location evidence="2">Membrane</location>
        <topology evidence="2">Single-pass membrane protein</topology>
    </subcellularLocation>
</comment>
<evidence type="ECO:0000256" key="6">
    <source>
        <dbReference type="ARBA" id="ARBA00022723"/>
    </source>
</evidence>
<keyword evidence="10 13" id="KW-0503">Monooxygenase</keyword>
<gene>
    <name evidence="15" type="ORF">NA57DRAFT_36123</name>
</gene>
<dbReference type="AlphaFoldDB" id="A0A9P4IJ56"/>
<comment type="similarity">
    <text evidence="3 13">Belongs to the cytochrome P450 family.</text>
</comment>
<dbReference type="PANTHER" id="PTHR24305">
    <property type="entry name" value="CYTOCHROME P450"/>
    <property type="match status" value="1"/>
</dbReference>
<dbReference type="GO" id="GO:0016705">
    <property type="term" value="F:oxidoreductase activity, acting on paired donors, with incorporation or reduction of molecular oxygen"/>
    <property type="evidence" value="ECO:0007669"/>
    <property type="project" value="InterPro"/>
</dbReference>
<dbReference type="InterPro" id="IPR036396">
    <property type="entry name" value="Cyt_P450_sf"/>
</dbReference>
<organism evidence="15 16">
    <name type="scientific">Rhizodiscina lignyota</name>
    <dbReference type="NCBI Taxonomy" id="1504668"/>
    <lineage>
        <taxon>Eukaryota</taxon>
        <taxon>Fungi</taxon>
        <taxon>Dikarya</taxon>
        <taxon>Ascomycota</taxon>
        <taxon>Pezizomycotina</taxon>
        <taxon>Dothideomycetes</taxon>
        <taxon>Pleosporomycetidae</taxon>
        <taxon>Aulographales</taxon>
        <taxon>Rhizodiscinaceae</taxon>
        <taxon>Rhizodiscina</taxon>
    </lineage>
</organism>
<reference evidence="15" key="1">
    <citation type="journal article" date="2020" name="Stud. Mycol.">
        <title>101 Dothideomycetes genomes: a test case for predicting lifestyles and emergence of pathogens.</title>
        <authorList>
            <person name="Haridas S."/>
            <person name="Albert R."/>
            <person name="Binder M."/>
            <person name="Bloem J."/>
            <person name="Labutti K."/>
            <person name="Salamov A."/>
            <person name="Andreopoulos B."/>
            <person name="Baker S."/>
            <person name="Barry K."/>
            <person name="Bills G."/>
            <person name="Bluhm B."/>
            <person name="Cannon C."/>
            <person name="Castanera R."/>
            <person name="Culley D."/>
            <person name="Daum C."/>
            <person name="Ezra D."/>
            <person name="Gonzalez J."/>
            <person name="Henrissat B."/>
            <person name="Kuo A."/>
            <person name="Liang C."/>
            <person name="Lipzen A."/>
            <person name="Lutzoni F."/>
            <person name="Magnuson J."/>
            <person name="Mondo S."/>
            <person name="Nolan M."/>
            <person name="Ohm R."/>
            <person name="Pangilinan J."/>
            <person name="Park H.-J."/>
            <person name="Ramirez L."/>
            <person name="Alfaro M."/>
            <person name="Sun H."/>
            <person name="Tritt A."/>
            <person name="Yoshinaga Y."/>
            <person name="Zwiers L.-H."/>
            <person name="Turgeon B."/>
            <person name="Goodwin S."/>
            <person name="Spatafora J."/>
            <person name="Crous P."/>
            <person name="Grigoriev I."/>
        </authorList>
    </citation>
    <scope>NUCLEOTIDE SEQUENCE</scope>
    <source>
        <strain evidence="15">CBS 133067</strain>
    </source>
</reference>
<evidence type="ECO:0000313" key="16">
    <source>
        <dbReference type="Proteomes" id="UP000799772"/>
    </source>
</evidence>
<evidence type="ECO:0000256" key="4">
    <source>
        <dbReference type="ARBA" id="ARBA00022617"/>
    </source>
</evidence>
<evidence type="ECO:0000256" key="8">
    <source>
        <dbReference type="ARBA" id="ARBA00023002"/>
    </source>
</evidence>
<evidence type="ECO:0000256" key="14">
    <source>
        <dbReference type="SAM" id="Phobius"/>
    </source>
</evidence>
<dbReference type="Proteomes" id="UP000799772">
    <property type="component" value="Unassembled WGS sequence"/>
</dbReference>
<dbReference type="InterPro" id="IPR002401">
    <property type="entry name" value="Cyt_P450_E_grp-I"/>
</dbReference>
<dbReference type="PRINTS" id="PR00463">
    <property type="entry name" value="EP450I"/>
</dbReference>
<dbReference type="GO" id="GO:0016020">
    <property type="term" value="C:membrane"/>
    <property type="evidence" value="ECO:0007669"/>
    <property type="project" value="UniProtKB-SubCell"/>
</dbReference>
<dbReference type="InterPro" id="IPR001128">
    <property type="entry name" value="Cyt_P450"/>
</dbReference>
<evidence type="ECO:0000256" key="9">
    <source>
        <dbReference type="ARBA" id="ARBA00023004"/>
    </source>
</evidence>
<dbReference type="FunFam" id="1.10.630.10:FF:000069">
    <property type="entry name" value="Cytochrome P450, putative (Eurofung)"/>
    <property type="match status" value="1"/>
</dbReference>